<keyword evidence="1" id="KW-0472">Membrane</keyword>
<keyword evidence="1" id="KW-0812">Transmembrane</keyword>
<sequence length="62" mass="6947">MIAGMMDYKNSAMKKMMQQDKVDPGTFSFLEPGWWALHATAITAIWVVADRMAKSSSHRDGV</sequence>
<evidence type="ECO:0000313" key="2">
    <source>
        <dbReference type="EMBL" id="KUG03577.1"/>
    </source>
</evidence>
<keyword evidence="1" id="KW-1133">Transmembrane helix</keyword>
<reference evidence="2" key="1">
    <citation type="journal article" date="2015" name="Proc. Natl. Acad. Sci. U.S.A.">
        <title>Networks of energetic and metabolic interactions define dynamics in microbial communities.</title>
        <authorList>
            <person name="Embree M."/>
            <person name="Liu J.K."/>
            <person name="Al-Bassam M.M."/>
            <person name="Zengler K."/>
        </authorList>
    </citation>
    <scope>NUCLEOTIDE SEQUENCE</scope>
</reference>
<proteinExistence type="predicted"/>
<comment type="caution">
    <text evidence="2">The sequence shown here is derived from an EMBL/GenBank/DDBJ whole genome shotgun (WGS) entry which is preliminary data.</text>
</comment>
<accession>A0A0W8E528</accession>
<protein>
    <submittedName>
        <fullName evidence="2">Uncharacterized protein</fullName>
    </submittedName>
</protein>
<gene>
    <name evidence="2" type="ORF">ASZ90_019010</name>
</gene>
<name>A0A0W8E528_9ZZZZ</name>
<organism evidence="2">
    <name type="scientific">hydrocarbon metagenome</name>
    <dbReference type="NCBI Taxonomy" id="938273"/>
    <lineage>
        <taxon>unclassified sequences</taxon>
        <taxon>metagenomes</taxon>
        <taxon>ecological metagenomes</taxon>
    </lineage>
</organism>
<dbReference type="EMBL" id="LNQE01001877">
    <property type="protein sequence ID" value="KUG03577.1"/>
    <property type="molecule type" value="Genomic_DNA"/>
</dbReference>
<evidence type="ECO:0000256" key="1">
    <source>
        <dbReference type="SAM" id="Phobius"/>
    </source>
</evidence>
<dbReference type="AlphaFoldDB" id="A0A0W8E528"/>
<feature type="transmembrane region" description="Helical" evidence="1">
    <location>
        <begin position="32"/>
        <end position="49"/>
    </location>
</feature>